<dbReference type="Proteomes" id="UP001372338">
    <property type="component" value="Unassembled WGS sequence"/>
</dbReference>
<comment type="caution">
    <text evidence="1">The sequence shown here is derived from an EMBL/GenBank/DDBJ whole genome shotgun (WGS) entry which is preliminary data.</text>
</comment>
<evidence type="ECO:0000313" key="1">
    <source>
        <dbReference type="EMBL" id="KAK7268962.1"/>
    </source>
</evidence>
<gene>
    <name evidence="1" type="ORF">RIF29_21674</name>
</gene>
<dbReference type="PANTHER" id="PTHR31161">
    <property type="entry name" value="PROTEIN GRAVITROPIC IN THE LIGHT 1"/>
    <property type="match status" value="1"/>
</dbReference>
<dbReference type="InterPro" id="IPR040225">
    <property type="entry name" value="GIL1-like"/>
</dbReference>
<keyword evidence="2" id="KW-1185">Reference proteome</keyword>
<accession>A0AAN9F3C9</accession>
<dbReference type="GO" id="GO:0009959">
    <property type="term" value="P:negative gravitropism"/>
    <property type="evidence" value="ECO:0007669"/>
    <property type="project" value="InterPro"/>
</dbReference>
<organism evidence="1 2">
    <name type="scientific">Crotalaria pallida</name>
    <name type="common">Smooth rattlebox</name>
    <name type="synonym">Crotalaria striata</name>
    <dbReference type="NCBI Taxonomy" id="3830"/>
    <lineage>
        <taxon>Eukaryota</taxon>
        <taxon>Viridiplantae</taxon>
        <taxon>Streptophyta</taxon>
        <taxon>Embryophyta</taxon>
        <taxon>Tracheophyta</taxon>
        <taxon>Spermatophyta</taxon>
        <taxon>Magnoliopsida</taxon>
        <taxon>eudicotyledons</taxon>
        <taxon>Gunneridae</taxon>
        <taxon>Pentapetalae</taxon>
        <taxon>rosids</taxon>
        <taxon>fabids</taxon>
        <taxon>Fabales</taxon>
        <taxon>Fabaceae</taxon>
        <taxon>Papilionoideae</taxon>
        <taxon>50 kb inversion clade</taxon>
        <taxon>genistoids sensu lato</taxon>
        <taxon>core genistoids</taxon>
        <taxon>Crotalarieae</taxon>
        <taxon>Crotalaria</taxon>
    </lineage>
</organism>
<dbReference type="GO" id="GO:0009639">
    <property type="term" value="P:response to red or far red light"/>
    <property type="evidence" value="ECO:0007669"/>
    <property type="project" value="InterPro"/>
</dbReference>
<sequence length="128" mass="14903">MKVSEFLALKLRSKFAKFCKVKCLKPIHPMMESSFFGNLNQRNLVSVFGWEVAHRNGRSLYLVASIEMQSKRENKNTLSSGEFRDTNFFTSFTEMAEKVWLLHCLAFSFEPQASIFKEKMCLMKVMVI</sequence>
<reference evidence="1 2" key="1">
    <citation type="submission" date="2024-01" db="EMBL/GenBank/DDBJ databases">
        <title>The genomes of 5 underutilized Papilionoideae crops provide insights into root nodulation and disease resistanc.</title>
        <authorList>
            <person name="Yuan L."/>
        </authorList>
    </citation>
    <scope>NUCLEOTIDE SEQUENCE [LARGE SCALE GENOMIC DNA]</scope>
    <source>
        <strain evidence="1">ZHUSHIDOU_FW_LH</strain>
        <tissue evidence="1">Leaf</tissue>
    </source>
</reference>
<dbReference type="AlphaFoldDB" id="A0AAN9F3C9"/>
<proteinExistence type="predicted"/>
<name>A0AAN9F3C9_CROPI</name>
<dbReference type="EMBL" id="JAYWIO010000004">
    <property type="protein sequence ID" value="KAK7268962.1"/>
    <property type="molecule type" value="Genomic_DNA"/>
</dbReference>
<evidence type="ECO:0000313" key="2">
    <source>
        <dbReference type="Proteomes" id="UP001372338"/>
    </source>
</evidence>
<protein>
    <submittedName>
        <fullName evidence="1">Uncharacterized protein</fullName>
    </submittedName>
</protein>